<keyword evidence="3 6" id="KW-1133">Transmembrane helix</keyword>
<gene>
    <name evidence="8" type="ORF">BDV96DRAFT_640320</name>
</gene>
<evidence type="ECO:0000256" key="5">
    <source>
        <dbReference type="ARBA" id="ARBA00038359"/>
    </source>
</evidence>
<proteinExistence type="inferred from homology"/>
<feature type="transmembrane region" description="Helical" evidence="6">
    <location>
        <begin position="210"/>
        <end position="231"/>
    </location>
</feature>
<keyword evidence="9" id="KW-1185">Reference proteome</keyword>
<keyword evidence="4 6" id="KW-0472">Membrane</keyword>
<feature type="transmembrane region" description="Helical" evidence="6">
    <location>
        <begin position="130"/>
        <end position="158"/>
    </location>
</feature>
<dbReference type="InterPro" id="IPR049326">
    <property type="entry name" value="Rhodopsin_dom_fungi"/>
</dbReference>
<accession>A0A6A5ZSP8</accession>
<feature type="transmembrane region" description="Helical" evidence="6">
    <location>
        <begin position="99"/>
        <end position="118"/>
    </location>
</feature>
<feature type="transmembrane region" description="Helical" evidence="6">
    <location>
        <begin position="49"/>
        <end position="70"/>
    </location>
</feature>
<organism evidence="8 9">
    <name type="scientific">Lophiotrema nucula</name>
    <dbReference type="NCBI Taxonomy" id="690887"/>
    <lineage>
        <taxon>Eukaryota</taxon>
        <taxon>Fungi</taxon>
        <taxon>Dikarya</taxon>
        <taxon>Ascomycota</taxon>
        <taxon>Pezizomycotina</taxon>
        <taxon>Dothideomycetes</taxon>
        <taxon>Pleosporomycetidae</taxon>
        <taxon>Pleosporales</taxon>
        <taxon>Lophiotremataceae</taxon>
        <taxon>Lophiotrema</taxon>
    </lineage>
</organism>
<protein>
    <recommendedName>
        <fullName evidence="7">Rhodopsin domain-containing protein</fullName>
    </recommendedName>
</protein>
<feature type="domain" description="Rhodopsin" evidence="7">
    <location>
        <begin position="38"/>
        <end position="265"/>
    </location>
</feature>
<evidence type="ECO:0000256" key="4">
    <source>
        <dbReference type="ARBA" id="ARBA00023136"/>
    </source>
</evidence>
<evidence type="ECO:0000256" key="2">
    <source>
        <dbReference type="ARBA" id="ARBA00022692"/>
    </source>
</evidence>
<evidence type="ECO:0000256" key="6">
    <source>
        <dbReference type="SAM" id="Phobius"/>
    </source>
</evidence>
<dbReference type="Pfam" id="PF20684">
    <property type="entry name" value="Fung_rhodopsin"/>
    <property type="match status" value="1"/>
</dbReference>
<evidence type="ECO:0000259" key="7">
    <source>
        <dbReference type="Pfam" id="PF20684"/>
    </source>
</evidence>
<evidence type="ECO:0000313" key="9">
    <source>
        <dbReference type="Proteomes" id="UP000799770"/>
    </source>
</evidence>
<reference evidence="8" key="1">
    <citation type="journal article" date="2020" name="Stud. Mycol.">
        <title>101 Dothideomycetes genomes: a test case for predicting lifestyles and emergence of pathogens.</title>
        <authorList>
            <person name="Haridas S."/>
            <person name="Albert R."/>
            <person name="Binder M."/>
            <person name="Bloem J."/>
            <person name="Labutti K."/>
            <person name="Salamov A."/>
            <person name="Andreopoulos B."/>
            <person name="Baker S."/>
            <person name="Barry K."/>
            <person name="Bills G."/>
            <person name="Bluhm B."/>
            <person name="Cannon C."/>
            <person name="Castanera R."/>
            <person name="Culley D."/>
            <person name="Daum C."/>
            <person name="Ezra D."/>
            <person name="Gonzalez J."/>
            <person name="Henrissat B."/>
            <person name="Kuo A."/>
            <person name="Liang C."/>
            <person name="Lipzen A."/>
            <person name="Lutzoni F."/>
            <person name="Magnuson J."/>
            <person name="Mondo S."/>
            <person name="Nolan M."/>
            <person name="Ohm R."/>
            <person name="Pangilinan J."/>
            <person name="Park H.-J."/>
            <person name="Ramirez L."/>
            <person name="Alfaro M."/>
            <person name="Sun H."/>
            <person name="Tritt A."/>
            <person name="Yoshinaga Y."/>
            <person name="Zwiers L.-H."/>
            <person name="Turgeon B."/>
            <person name="Goodwin S."/>
            <person name="Spatafora J."/>
            <person name="Crous P."/>
            <person name="Grigoriev I."/>
        </authorList>
    </citation>
    <scope>NUCLEOTIDE SEQUENCE</scope>
    <source>
        <strain evidence="8">CBS 627.86</strain>
    </source>
</reference>
<sequence length="364" mass="40288">MPTFAANADEYSGKPLWDTSLASAIIGTACIALFYIFRWRRRTAKGLHFWCLLPLAYVFCLSQSVLSMWATERAGVGRHLGALTREQIKSFLQYLKAMDYTNCLSITFTRIALLSLYLQHLPPSQRTHRILVKVTIGFVAATGVAGILLTSLICRPISAWWNLSGEDRCGNILLSYRMYSIPNIAASLAIIFIMLFSIRRPDISRLTKICSMSISTLLSVGIATSLVRVLLYHDDMDFTYTHITPQIMMIAEPEIYLVAACLPAVVLSPIIPNSEVAKQKGKDLEQNNPFAWSNRVEMDVDNVRGELDAPAVGTVPEIGGRERARVGELDAVSTSRAVEIGTEANRSAWELDAAGSPQSRDARV</sequence>
<feature type="transmembrane region" description="Helical" evidence="6">
    <location>
        <begin position="255"/>
        <end position="272"/>
    </location>
</feature>
<feature type="transmembrane region" description="Helical" evidence="6">
    <location>
        <begin position="178"/>
        <end position="198"/>
    </location>
</feature>
<dbReference type="GO" id="GO:0016020">
    <property type="term" value="C:membrane"/>
    <property type="evidence" value="ECO:0007669"/>
    <property type="project" value="UniProtKB-SubCell"/>
</dbReference>
<evidence type="ECO:0000256" key="3">
    <source>
        <dbReference type="ARBA" id="ARBA00022989"/>
    </source>
</evidence>
<dbReference type="Proteomes" id="UP000799770">
    <property type="component" value="Unassembled WGS sequence"/>
</dbReference>
<dbReference type="PANTHER" id="PTHR33048">
    <property type="entry name" value="PTH11-LIKE INTEGRAL MEMBRANE PROTEIN (AFU_ORTHOLOGUE AFUA_5G11245)"/>
    <property type="match status" value="1"/>
</dbReference>
<comment type="subcellular location">
    <subcellularLocation>
        <location evidence="1">Membrane</location>
        <topology evidence="1">Multi-pass membrane protein</topology>
    </subcellularLocation>
</comment>
<dbReference type="InterPro" id="IPR052337">
    <property type="entry name" value="SAT4-like"/>
</dbReference>
<evidence type="ECO:0000313" key="8">
    <source>
        <dbReference type="EMBL" id="KAF2122266.1"/>
    </source>
</evidence>
<evidence type="ECO:0000256" key="1">
    <source>
        <dbReference type="ARBA" id="ARBA00004141"/>
    </source>
</evidence>
<dbReference type="EMBL" id="ML977311">
    <property type="protein sequence ID" value="KAF2122266.1"/>
    <property type="molecule type" value="Genomic_DNA"/>
</dbReference>
<dbReference type="AlphaFoldDB" id="A0A6A5ZSP8"/>
<comment type="similarity">
    <text evidence="5">Belongs to the SAT4 family.</text>
</comment>
<name>A0A6A5ZSP8_9PLEO</name>
<feature type="transmembrane region" description="Helical" evidence="6">
    <location>
        <begin position="20"/>
        <end position="37"/>
    </location>
</feature>
<keyword evidence="2 6" id="KW-0812">Transmembrane</keyword>
<dbReference type="PANTHER" id="PTHR33048:SF156">
    <property type="entry name" value="INTEGRAL MEMBRANE PROTEIN"/>
    <property type="match status" value="1"/>
</dbReference>
<dbReference type="OrthoDB" id="5278984at2759"/>